<dbReference type="Pfam" id="PF13560">
    <property type="entry name" value="HTH_31"/>
    <property type="match status" value="1"/>
</dbReference>
<keyword evidence="3" id="KW-1185">Reference proteome</keyword>
<dbReference type="SUPFAM" id="SSF47413">
    <property type="entry name" value="lambda repressor-like DNA-binding domains"/>
    <property type="match status" value="1"/>
</dbReference>
<dbReference type="EMBL" id="JBJDQH010000002">
    <property type="protein sequence ID" value="MFK4264489.1"/>
    <property type="molecule type" value="Genomic_DNA"/>
</dbReference>
<dbReference type="InterPro" id="IPR043917">
    <property type="entry name" value="DUF5753"/>
</dbReference>
<protein>
    <submittedName>
        <fullName evidence="2">Helix-turn-helix transcriptional regulator</fullName>
    </submittedName>
</protein>
<evidence type="ECO:0000313" key="3">
    <source>
        <dbReference type="Proteomes" id="UP001620295"/>
    </source>
</evidence>
<dbReference type="InterPro" id="IPR010982">
    <property type="entry name" value="Lambda_DNA-bd_dom_sf"/>
</dbReference>
<name>A0ABW8LHL5_9ACTN</name>
<evidence type="ECO:0000313" key="2">
    <source>
        <dbReference type="EMBL" id="MFK4264489.1"/>
    </source>
</evidence>
<proteinExistence type="predicted"/>
<dbReference type="RefSeq" id="WP_358701864.1">
    <property type="nucleotide sequence ID" value="NZ_JBFACG010000003.1"/>
</dbReference>
<feature type="domain" description="HTH cro/C1-type" evidence="1">
    <location>
        <begin position="15"/>
        <end position="69"/>
    </location>
</feature>
<dbReference type="Gene3D" id="1.10.260.40">
    <property type="entry name" value="lambda repressor-like DNA-binding domains"/>
    <property type="match status" value="1"/>
</dbReference>
<dbReference type="Pfam" id="PF19054">
    <property type="entry name" value="DUF5753"/>
    <property type="match status" value="1"/>
</dbReference>
<reference evidence="2 3" key="1">
    <citation type="submission" date="2024-11" db="EMBL/GenBank/DDBJ databases">
        <title>The Natural Products Discovery Center: Release of the First 8490 Sequenced Strains for Exploring Actinobacteria Biosynthetic Diversity.</title>
        <authorList>
            <person name="Kalkreuter E."/>
            <person name="Kautsar S.A."/>
            <person name="Yang D."/>
            <person name="Bader C.D."/>
            <person name="Teijaro C.N."/>
            <person name="Fluegel L."/>
            <person name="Davis C.M."/>
            <person name="Simpson J.R."/>
            <person name="Lauterbach L."/>
            <person name="Steele A.D."/>
            <person name="Gui C."/>
            <person name="Meng S."/>
            <person name="Li G."/>
            <person name="Viehrig K."/>
            <person name="Ye F."/>
            <person name="Su P."/>
            <person name="Kiefer A.F."/>
            <person name="Nichols A."/>
            <person name="Cepeda A.J."/>
            <person name="Yan W."/>
            <person name="Fan B."/>
            <person name="Jiang Y."/>
            <person name="Adhikari A."/>
            <person name="Zheng C.-J."/>
            <person name="Schuster L."/>
            <person name="Cowan T.M."/>
            <person name="Smanski M.J."/>
            <person name="Chevrette M.G."/>
            <person name="De Carvalho L.P.S."/>
            <person name="Shen B."/>
        </authorList>
    </citation>
    <scope>NUCLEOTIDE SEQUENCE [LARGE SCALE GENOMIC DNA]</scope>
    <source>
        <strain evidence="2 3">NPDC020863</strain>
    </source>
</reference>
<organism evidence="2 3">
    <name type="scientific">Streptomyces milbemycinicus</name>
    <dbReference type="NCBI Taxonomy" id="476552"/>
    <lineage>
        <taxon>Bacteria</taxon>
        <taxon>Bacillati</taxon>
        <taxon>Actinomycetota</taxon>
        <taxon>Actinomycetes</taxon>
        <taxon>Kitasatosporales</taxon>
        <taxon>Streptomycetaceae</taxon>
        <taxon>Streptomyces</taxon>
    </lineage>
</organism>
<accession>A0ABW8LHL5</accession>
<dbReference type="SMART" id="SM00530">
    <property type="entry name" value="HTH_XRE"/>
    <property type="match status" value="1"/>
</dbReference>
<dbReference type="CDD" id="cd00093">
    <property type="entry name" value="HTH_XRE"/>
    <property type="match status" value="1"/>
</dbReference>
<dbReference type="InterPro" id="IPR001387">
    <property type="entry name" value="Cro/C1-type_HTH"/>
</dbReference>
<dbReference type="Proteomes" id="UP001620295">
    <property type="component" value="Unassembled WGS sequence"/>
</dbReference>
<sequence length="289" mass="31779">MAETSAQLRRLGTELRRLREATGRTQTDVGEALGRTKTTILNWERGKTKLSKSDLVCLLVELRAPVELRKGLEKLRQEAPRRAPQWATYGLPDWMRPLVSFEQDAVAIQTFEPVLIPGLLQTEEYAHAIHTAGRHKVAPEFIEKWVAARMQRQQRLRGPAPATLHAVIAEAALHLEMGGRAAFARQLECLLDAASSDNITLQILAAGETGYGGVASNFHVLHFAEVDAYPPLGCFDGPLGGYIVSDEGDVATMVKMFDDLSQLALSEADSAELLAANLKKHRRKATTHA</sequence>
<comment type="caution">
    <text evidence="2">The sequence shown here is derived from an EMBL/GenBank/DDBJ whole genome shotgun (WGS) entry which is preliminary data.</text>
</comment>
<gene>
    <name evidence="2" type="ORF">ACI2L5_06055</name>
</gene>
<evidence type="ECO:0000259" key="1">
    <source>
        <dbReference type="PROSITE" id="PS50943"/>
    </source>
</evidence>
<dbReference type="PROSITE" id="PS50943">
    <property type="entry name" value="HTH_CROC1"/>
    <property type="match status" value="1"/>
</dbReference>